<dbReference type="AlphaFoldDB" id="A0A9D5QCZ9"/>
<feature type="compositionally biased region" description="Basic and acidic residues" evidence="2">
    <location>
        <begin position="463"/>
        <end position="479"/>
    </location>
</feature>
<evidence type="ECO:0000313" key="5">
    <source>
        <dbReference type="Proteomes" id="UP000630660"/>
    </source>
</evidence>
<comment type="caution">
    <text evidence="4">The sequence shown here is derived from an EMBL/GenBank/DDBJ whole genome shotgun (WGS) entry which is preliminary data.</text>
</comment>
<dbReference type="InterPro" id="IPR029052">
    <property type="entry name" value="Metallo-depent_PP-like"/>
</dbReference>
<dbReference type="Pfam" id="PF09587">
    <property type="entry name" value="PGA_cap"/>
    <property type="match status" value="1"/>
</dbReference>
<evidence type="ECO:0000313" key="4">
    <source>
        <dbReference type="EMBL" id="MBD3364526.1"/>
    </source>
</evidence>
<protein>
    <recommendedName>
        <fullName evidence="3">Capsule synthesis protein CapA domain-containing protein</fullName>
    </recommendedName>
</protein>
<name>A0A9D5QCZ9_UNCW3</name>
<dbReference type="Proteomes" id="UP000630660">
    <property type="component" value="Unassembled WGS sequence"/>
</dbReference>
<evidence type="ECO:0000256" key="2">
    <source>
        <dbReference type="SAM" id="MobiDB-lite"/>
    </source>
</evidence>
<feature type="region of interest" description="Disordered" evidence="2">
    <location>
        <begin position="419"/>
        <end position="488"/>
    </location>
</feature>
<evidence type="ECO:0000259" key="3">
    <source>
        <dbReference type="SMART" id="SM00854"/>
    </source>
</evidence>
<gene>
    <name evidence="4" type="ORF">GF359_04860</name>
</gene>
<dbReference type="PANTHER" id="PTHR33393:SF11">
    <property type="entry name" value="POLYGLUTAMINE SYNTHESIS ACCESSORY PROTEIN RV0574C-RELATED"/>
    <property type="match status" value="1"/>
</dbReference>
<dbReference type="InterPro" id="IPR019079">
    <property type="entry name" value="Capsule_synth_CapA"/>
</dbReference>
<comment type="similarity">
    <text evidence="1">Belongs to the CapA family.</text>
</comment>
<dbReference type="SMART" id="SM00854">
    <property type="entry name" value="PGA_cap"/>
    <property type="match status" value="1"/>
</dbReference>
<dbReference type="CDD" id="cd07381">
    <property type="entry name" value="MPP_CapA"/>
    <property type="match status" value="1"/>
</dbReference>
<accession>A0A9D5QCZ9</accession>
<feature type="compositionally biased region" description="Polar residues" evidence="2">
    <location>
        <begin position="419"/>
        <end position="433"/>
    </location>
</feature>
<reference evidence="4" key="1">
    <citation type="submission" date="2019-11" db="EMBL/GenBank/DDBJ databases">
        <title>Microbial mats filling the niche in hypersaline microbial mats.</title>
        <authorList>
            <person name="Wong H.L."/>
            <person name="Macleod F.I."/>
            <person name="White R.A. III"/>
            <person name="Burns B.P."/>
        </authorList>
    </citation>
    <scope>NUCLEOTIDE SEQUENCE</scope>
    <source>
        <strain evidence="4">Bin_327</strain>
    </source>
</reference>
<proteinExistence type="inferred from homology"/>
<sequence length="488" mass="52432">MTYKKKRLITIIIAAGVFGALSITGIVLASTGVMGRLVRGPHGEITDTLPPPPPPRTVTIAAVGDIMMGTDYPNNRVPPQDGALLFADAAPILRAADIAFGNLEGPITSSRACAKDISRKHTFAFRSPPRLAKNLVTAGFDVMSLANNHSRDFGYAGMADCKRILDSLGITYSSKDGEVAEMEVDGLKVGLIALATGSGPRSILNIDMVEKEVKELAPLYDVLVVSFHGGTEGTKALHTYDKFENLFGEPRGNVVQFSHRMIDAGADVIIGHGPHVPRGIEIYKDRLIAYSLGNYCTYRCMQLVAELGYAPLLVVEVDSIGRFLRGQIHSFTQTPPGGPRADSLEKAFNLMKSLSIADFGLRAPLFSESLNFYPPADSGLTEAEIQAIRDSLDALAMLEPDSTEPDVSEEVDSFLTGLSTEDSLEVDSSTTEVPTVPVEESAEDSTETPAETPDTSVETVPEESEKVPESEPVEEEHVPAEQPEPDSS</sequence>
<dbReference type="Gene3D" id="3.60.21.10">
    <property type="match status" value="1"/>
</dbReference>
<dbReference type="InterPro" id="IPR052169">
    <property type="entry name" value="CW_Biosynth-Accessory"/>
</dbReference>
<dbReference type="EMBL" id="WJKJ01000157">
    <property type="protein sequence ID" value="MBD3364526.1"/>
    <property type="molecule type" value="Genomic_DNA"/>
</dbReference>
<dbReference type="SUPFAM" id="SSF56300">
    <property type="entry name" value="Metallo-dependent phosphatases"/>
    <property type="match status" value="1"/>
</dbReference>
<organism evidence="4 5">
    <name type="scientific">candidate division WOR-3 bacterium</name>
    <dbReference type="NCBI Taxonomy" id="2052148"/>
    <lineage>
        <taxon>Bacteria</taxon>
        <taxon>Bacteria division WOR-3</taxon>
    </lineage>
</organism>
<dbReference type="PANTHER" id="PTHR33393">
    <property type="entry name" value="POLYGLUTAMINE SYNTHESIS ACCESSORY PROTEIN RV0574C-RELATED"/>
    <property type="match status" value="1"/>
</dbReference>
<evidence type="ECO:0000256" key="1">
    <source>
        <dbReference type="ARBA" id="ARBA00005662"/>
    </source>
</evidence>
<feature type="domain" description="Capsule synthesis protein CapA" evidence="3">
    <location>
        <begin position="59"/>
        <end position="299"/>
    </location>
</feature>